<keyword evidence="3" id="KW-1185">Reference proteome</keyword>
<gene>
    <name evidence="2" type="ORF">GCM10007857_60000</name>
</gene>
<dbReference type="EMBL" id="BSOW01000024">
    <property type="protein sequence ID" value="GLR89287.1"/>
    <property type="molecule type" value="Genomic_DNA"/>
</dbReference>
<feature type="compositionally biased region" description="Basic and acidic residues" evidence="1">
    <location>
        <begin position="14"/>
        <end position="23"/>
    </location>
</feature>
<feature type="region of interest" description="Disordered" evidence="1">
    <location>
        <begin position="1"/>
        <end position="23"/>
    </location>
</feature>
<sequence length="64" mass="7513">MTVDHSVRPPRILTPDERKARDEARRVDAEQAMREHEAAQKALYSNMERLRAERLAREARSQGR</sequence>
<dbReference type="RefSeq" id="WP_284271371.1">
    <property type="nucleotide sequence ID" value="NZ_BSOW01000024.1"/>
</dbReference>
<accession>A0ABQ6B4E9</accession>
<reference evidence="3" key="1">
    <citation type="journal article" date="2019" name="Int. J. Syst. Evol. Microbiol.">
        <title>The Global Catalogue of Microorganisms (GCM) 10K type strain sequencing project: providing services to taxonomists for standard genome sequencing and annotation.</title>
        <authorList>
            <consortium name="The Broad Institute Genomics Platform"/>
            <consortium name="The Broad Institute Genome Sequencing Center for Infectious Disease"/>
            <person name="Wu L."/>
            <person name="Ma J."/>
        </authorList>
    </citation>
    <scope>NUCLEOTIDE SEQUENCE [LARGE SCALE GENOMIC DNA]</scope>
    <source>
        <strain evidence="3">NBRC 102520</strain>
    </source>
</reference>
<organism evidence="2 3">
    <name type="scientific">Bradyrhizobium iriomotense</name>
    <dbReference type="NCBI Taxonomy" id="441950"/>
    <lineage>
        <taxon>Bacteria</taxon>
        <taxon>Pseudomonadati</taxon>
        <taxon>Pseudomonadota</taxon>
        <taxon>Alphaproteobacteria</taxon>
        <taxon>Hyphomicrobiales</taxon>
        <taxon>Nitrobacteraceae</taxon>
        <taxon>Bradyrhizobium</taxon>
    </lineage>
</organism>
<dbReference type="Proteomes" id="UP001156905">
    <property type="component" value="Unassembled WGS sequence"/>
</dbReference>
<evidence type="ECO:0000313" key="2">
    <source>
        <dbReference type="EMBL" id="GLR89287.1"/>
    </source>
</evidence>
<protein>
    <recommendedName>
        <fullName evidence="4">Transcriptional regulator</fullName>
    </recommendedName>
</protein>
<proteinExistence type="predicted"/>
<name>A0ABQ6B4E9_9BRAD</name>
<comment type="caution">
    <text evidence="2">The sequence shown here is derived from an EMBL/GenBank/DDBJ whole genome shotgun (WGS) entry which is preliminary data.</text>
</comment>
<evidence type="ECO:0000313" key="3">
    <source>
        <dbReference type="Proteomes" id="UP001156905"/>
    </source>
</evidence>
<evidence type="ECO:0008006" key="4">
    <source>
        <dbReference type="Google" id="ProtNLM"/>
    </source>
</evidence>
<evidence type="ECO:0000256" key="1">
    <source>
        <dbReference type="SAM" id="MobiDB-lite"/>
    </source>
</evidence>